<dbReference type="Pfam" id="PF10138">
    <property type="entry name" value="vWA-TerF-like"/>
    <property type="match status" value="1"/>
</dbReference>
<dbReference type="EMBL" id="MZ028627">
    <property type="protein sequence ID" value="QWS68220.1"/>
    <property type="molecule type" value="Genomic_DNA"/>
</dbReference>
<keyword evidence="3" id="KW-1185">Reference proteome</keyword>
<accession>A0A8F2D9H4</accession>
<dbReference type="SUPFAM" id="SSF53300">
    <property type="entry name" value="vWA-like"/>
    <property type="match status" value="1"/>
</dbReference>
<dbReference type="CDD" id="cd00198">
    <property type="entry name" value="vWFA"/>
    <property type="match status" value="1"/>
</dbReference>
<protein>
    <submittedName>
        <fullName evidence="2">CobT-like cobalamin biosynthesis protein</fullName>
    </submittedName>
</protein>
<dbReference type="KEGG" id="vg:80020515"/>
<dbReference type="PROSITE" id="PS50234">
    <property type="entry name" value="VWFA"/>
    <property type="match status" value="1"/>
</dbReference>
<dbReference type="InterPro" id="IPR002035">
    <property type="entry name" value="VWF_A"/>
</dbReference>
<dbReference type="SMART" id="SM00327">
    <property type="entry name" value="VWA"/>
    <property type="match status" value="1"/>
</dbReference>
<feature type="domain" description="VWFA" evidence="1">
    <location>
        <begin position="60"/>
        <end position="232"/>
    </location>
</feature>
<sequence length="250" mass="26879">MKLFGSKLSPARSVALTRTGSPRNDRVDLEKRGAGVDLLKKFDKAGLSLAKRGLSGVGAEALLVLDHSGSMVNDYRNGTVQALVERALGFALQVDGDGTIPVIAFDHRVHLAVDVTVANYQGVVDREIWDQRGMGSTDLAGALRSVLGIARDASSPLFVIVVTDGEPNDRDAATKLVVELSTYPVFLKFIAIRDVAYLRKLDDMGGRLVDNADAKFFPDVAAVSDLEFADAMTDEWSTWIAEATRAGLLS</sequence>
<proteinExistence type="predicted"/>
<evidence type="ECO:0000259" key="1">
    <source>
        <dbReference type="PROSITE" id="PS50234"/>
    </source>
</evidence>
<dbReference type="InterPro" id="IPR019303">
    <property type="entry name" value="vWA_TerF_C"/>
</dbReference>
<evidence type="ECO:0000313" key="2">
    <source>
        <dbReference type="EMBL" id="QWS68220.1"/>
    </source>
</evidence>
<dbReference type="Proteomes" id="UP000683422">
    <property type="component" value="Segment"/>
</dbReference>
<organism evidence="2 3">
    <name type="scientific">Gordonia phage VanLee</name>
    <dbReference type="NCBI Taxonomy" id="2845816"/>
    <lineage>
        <taxon>Viruses</taxon>
        <taxon>Duplodnaviria</taxon>
        <taxon>Heunggongvirae</taxon>
        <taxon>Uroviricota</taxon>
        <taxon>Caudoviricetes</taxon>
        <taxon>Kruegerviridae</taxon>
        <taxon>Vanleevirus</taxon>
        <taxon>Vanleevirus vanlee</taxon>
    </lineage>
</organism>
<dbReference type="Gene3D" id="3.40.50.410">
    <property type="entry name" value="von Willebrand factor, type A domain"/>
    <property type="match status" value="1"/>
</dbReference>
<evidence type="ECO:0000313" key="3">
    <source>
        <dbReference type="Proteomes" id="UP000683422"/>
    </source>
</evidence>
<reference evidence="2" key="1">
    <citation type="submission" date="2021-04" db="EMBL/GenBank/DDBJ databases">
        <authorList>
            <person name="Barnhill K.B."/>
            <person name="Biggs A.M."/>
            <person name="Bland J."/>
            <person name="Choudhary H.M."/>
            <person name="Crogan R.E."/>
            <person name="Finocchiaro A.B."/>
            <person name="Franco V."/>
            <person name="Fuller T.A."/>
            <person name="Hanwacker C.G."/>
            <person name="Howard Z.E."/>
            <person name="Iqbal M."/>
            <person name="Mathew A.M."/>
            <person name="Miller S."/>
            <person name="Padhye S."/>
            <person name="Rainey E."/>
            <person name="Rodriguez A."/>
            <person name="Stewart E."/>
            <person name="Otero L.A."/>
            <person name="Chase M.A."/>
            <person name="Pollenz R.S."/>
            <person name="Garlena R.A."/>
            <person name="Russell D.A."/>
            <person name="Jacobs-Sera D."/>
            <person name="Hatfull G.F."/>
        </authorList>
    </citation>
    <scope>NUCLEOTIDE SEQUENCE</scope>
</reference>
<dbReference type="InterPro" id="IPR036465">
    <property type="entry name" value="vWFA_dom_sf"/>
</dbReference>
<gene>
    <name evidence="2" type="primary">103</name>
    <name evidence="2" type="ORF">SEA_VANLEE_103</name>
</gene>
<dbReference type="RefSeq" id="YP_010755844.1">
    <property type="nucleotide sequence ID" value="NC_073474.1"/>
</dbReference>
<dbReference type="GeneID" id="80020515"/>
<name>A0A8F2D9H4_9CAUD</name>